<dbReference type="GO" id="GO:0051997">
    <property type="term" value="F:2-oxo-4-hydroxy-4-carboxy-5-ureidoimidazoline decarboxylase activity"/>
    <property type="evidence" value="ECO:0007669"/>
    <property type="project" value="UniProtKB-EC"/>
</dbReference>
<evidence type="ECO:0000256" key="4">
    <source>
        <dbReference type="ARBA" id="ARBA00022631"/>
    </source>
</evidence>
<feature type="domain" description="Oxo-4-hydroxy-4-carboxy-5-ureidoimidazoline decarboxylase" evidence="7">
    <location>
        <begin position="4"/>
        <end position="159"/>
    </location>
</feature>
<evidence type="ECO:0000256" key="5">
    <source>
        <dbReference type="ARBA" id="ARBA00022793"/>
    </source>
</evidence>
<sequence length="165" mass="18192">MIARDDFVSRFGGVFEHSPFIAERAYDQGLVAEPLTVKSVHDALCTVFRAASTEERLDVLRKHPDLAGKLATAGNLTMESHREQSGAGLDRLSAEEHAEFTKLNSAYIEKFQFPFIIAVTGLNKDDILAAFKQRVANDADVELATACLQVEKIAGIRLQFLLPES</sequence>
<dbReference type="Pfam" id="PF09349">
    <property type="entry name" value="OHCU_decarbox"/>
    <property type="match status" value="1"/>
</dbReference>
<proteinExistence type="predicted"/>
<comment type="caution">
    <text evidence="8">The sequence shown here is derived from an EMBL/GenBank/DDBJ whole genome shotgun (WGS) entry which is preliminary data.</text>
</comment>
<dbReference type="EMBL" id="VHLG01000003">
    <property type="protein sequence ID" value="TPW31649.1"/>
    <property type="molecule type" value="Genomic_DNA"/>
</dbReference>
<dbReference type="InterPro" id="IPR036778">
    <property type="entry name" value="OHCU_decarboxylase_sf"/>
</dbReference>
<keyword evidence="6 8" id="KW-0456">Lyase</keyword>
<keyword evidence="5" id="KW-0210">Decarboxylase</keyword>
<accession>A0A506UFK6</accession>
<dbReference type="OrthoDB" id="9800909at2"/>
<gene>
    <name evidence="8" type="primary">uraD</name>
    <name evidence="8" type="ORF">FJU08_07850</name>
</gene>
<evidence type="ECO:0000256" key="2">
    <source>
        <dbReference type="ARBA" id="ARBA00004754"/>
    </source>
</evidence>
<evidence type="ECO:0000256" key="6">
    <source>
        <dbReference type="ARBA" id="ARBA00023239"/>
    </source>
</evidence>
<dbReference type="AlphaFoldDB" id="A0A506UFK6"/>
<organism evidence="8 9">
    <name type="scientific">Martelella alba</name>
    <dbReference type="NCBI Taxonomy" id="2590451"/>
    <lineage>
        <taxon>Bacteria</taxon>
        <taxon>Pseudomonadati</taxon>
        <taxon>Pseudomonadota</taxon>
        <taxon>Alphaproteobacteria</taxon>
        <taxon>Hyphomicrobiales</taxon>
        <taxon>Aurantimonadaceae</taxon>
        <taxon>Martelella</taxon>
    </lineage>
</organism>
<dbReference type="EC" id="4.1.1.97" evidence="3"/>
<keyword evidence="4" id="KW-0659">Purine metabolism</keyword>
<dbReference type="PANTHER" id="PTHR43466:SF1">
    <property type="entry name" value="2-OXO-4-HYDROXY-4-CARBOXY-5-UREIDOIMIDAZOLINE DECARBOXYLASE-RELATED"/>
    <property type="match status" value="1"/>
</dbReference>
<dbReference type="RefSeq" id="WP_141148418.1">
    <property type="nucleotide sequence ID" value="NZ_VHLG01000003.1"/>
</dbReference>
<evidence type="ECO:0000313" key="8">
    <source>
        <dbReference type="EMBL" id="TPW31649.1"/>
    </source>
</evidence>
<keyword evidence="9" id="KW-1185">Reference proteome</keyword>
<dbReference type="NCBIfam" id="TIGR03164">
    <property type="entry name" value="UHCUDC"/>
    <property type="match status" value="1"/>
</dbReference>
<dbReference type="UniPathway" id="UPA00394">
    <property type="reaction ID" value="UER00652"/>
</dbReference>
<evidence type="ECO:0000256" key="1">
    <source>
        <dbReference type="ARBA" id="ARBA00001163"/>
    </source>
</evidence>
<dbReference type="GO" id="GO:0000255">
    <property type="term" value="P:allantoin metabolic process"/>
    <property type="evidence" value="ECO:0007669"/>
    <property type="project" value="InterPro"/>
</dbReference>
<dbReference type="InterPro" id="IPR018020">
    <property type="entry name" value="OHCU_decarboxylase"/>
</dbReference>
<name>A0A506UFK6_9HYPH</name>
<dbReference type="Gene3D" id="1.10.3330.10">
    <property type="entry name" value="Oxo-4-hydroxy-4-carboxy-5-ureidoimidazoline decarboxylase"/>
    <property type="match status" value="1"/>
</dbReference>
<evidence type="ECO:0000313" key="9">
    <source>
        <dbReference type="Proteomes" id="UP000318801"/>
    </source>
</evidence>
<evidence type="ECO:0000259" key="7">
    <source>
        <dbReference type="Pfam" id="PF09349"/>
    </source>
</evidence>
<reference evidence="8 9" key="1">
    <citation type="submission" date="2019-06" db="EMBL/GenBank/DDBJ databases">
        <authorList>
            <person name="Li M."/>
        </authorList>
    </citation>
    <scope>NUCLEOTIDE SEQUENCE [LARGE SCALE GENOMIC DNA]</scope>
    <source>
        <strain evidence="8 9">BGMRC2036</strain>
    </source>
</reference>
<dbReference type="Proteomes" id="UP000318801">
    <property type="component" value="Unassembled WGS sequence"/>
</dbReference>
<dbReference type="InterPro" id="IPR017580">
    <property type="entry name" value="OHCU_decarboxylase-1"/>
</dbReference>
<dbReference type="PANTHER" id="PTHR43466">
    <property type="entry name" value="2-OXO-4-HYDROXY-4-CARBOXY-5-UREIDOIMIDAZOLINE DECARBOXYLASE-RELATED"/>
    <property type="match status" value="1"/>
</dbReference>
<evidence type="ECO:0000256" key="3">
    <source>
        <dbReference type="ARBA" id="ARBA00012257"/>
    </source>
</evidence>
<protein>
    <recommendedName>
        <fullName evidence="3">2-oxo-4-hydroxy-4-carboxy-5-ureidoimidazoline decarboxylase</fullName>
        <ecNumber evidence="3">4.1.1.97</ecNumber>
    </recommendedName>
</protein>
<comment type="catalytic activity">
    <reaction evidence="1">
        <text>5-hydroxy-2-oxo-4-ureido-2,5-dihydro-1H-imidazole-5-carboxylate + H(+) = (S)-allantoin + CO2</text>
        <dbReference type="Rhea" id="RHEA:26301"/>
        <dbReference type="ChEBI" id="CHEBI:15378"/>
        <dbReference type="ChEBI" id="CHEBI:15678"/>
        <dbReference type="ChEBI" id="CHEBI:16526"/>
        <dbReference type="ChEBI" id="CHEBI:58639"/>
        <dbReference type="EC" id="4.1.1.97"/>
    </reaction>
</comment>
<dbReference type="GO" id="GO:0006144">
    <property type="term" value="P:purine nucleobase metabolic process"/>
    <property type="evidence" value="ECO:0007669"/>
    <property type="project" value="UniProtKB-KW"/>
</dbReference>
<comment type="pathway">
    <text evidence="2">Purine metabolism; urate degradation; (S)-allantoin from urate: step 3/3.</text>
</comment>
<dbReference type="GO" id="GO:0019628">
    <property type="term" value="P:urate catabolic process"/>
    <property type="evidence" value="ECO:0007669"/>
    <property type="project" value="UniProtKB-UniPathway"/>
</dbReference>
<dbReference type="SUPFAM" id="SSF158694">
    <property type="entry name" value="UraD-Like"/>
    <property type="match status" value="1"/>
</dbReference>